<keyword evidence="1" id="KW-0732">Signal</keyword>
<dbReference type="Proteomes" id="UP000051634">
    <property type="component" value="Unassembled WGS sequence"/>
</dbReference>
<dbReference type="OrthoDB" id="5450709at2"/>
<dbReference type="PATRIC" id="fig|54398.3.peg.1183"/>
<dbReference type="Pfam" id="PF12094">
    <property type="entry name" value="DUF3570"/>
    <property type="match status" value="2"/>
</dbReference>
<evidence type="ECO:0000313" key="3">
    <source>
        <dbReference type="EMBL" id="KRT58853.1"/>
    </source>
</evidence>
<dbReference type="RefSeq" id="WP_057954987.1">
    <property type="nucleotide sequence ID" value="NZ_KQ556866.1"/>
</dbReference>
<accession>A0A0T5YVD0</accession>
<evidence type="ECO:0000313" key="2">
    <source>
        <dbReference type="EMBL" id="KRT54551.1"/>
    </source>
</evidence>
<evidence type="ECO:0000313" key="4">
    <source>
        <dbReference type="Proteomes" id="UP000051276"/>
    </source>
</evidence>
<reference evidence="4 5" key="1">
    <citation type="submission" date="2015-11" db="EMBL/GenBank/DDBJ databases">
        <title>The genome of Candidatus Endoriftia persephone in Ridgeia piscesae and population structure of the North Eastern Pacific vestimentiferan symbionts.</title>
        <authorList>
            <person name="Perez M."/>
            <person name="Juniper K.S."/>
        </authorList>
    </citation>
    <scope>NUCLEOTIDE SEQUENCE [LARGE SCALE GENOMIC DNA]</scope>
    <source>
        <strain evidence="3">Ind10</strain>
        <strain evidence="2">Ind11</strain>
    </source>
</reference>
<dbReference type="Proteomes" id="UP000051276">
    <property type="component" value="Unassembled WGS sequence"/>
</dbReference>
<comment type="caution">
    <text evidence="2">The sequence shown here is derived from an EMBL/GenBank/DDBJ whole genome shotgun (WGS) entry which is preliminary data.</text>
</comment>
<name>A0A0T5YVD0_9GAMM</name>
<sequence length="377" mass="42519">MAVIERILFGATLTMSLPLLAAQLPEERADAMYHRYDGGGVTVSGPSILARKQFGESVSVSANYYVDAISSASIDVVTSASPYSEERTETSASIDYLHGNSLMNLGYTNSEESDYSADTFHFSISQEMFGDLTNVTLGYSRGNDQVRRNGDPGFSEDITRNSFTLGLSQVVSANTLFALTWETIADQGYLNNPYRSVRYLDPANPQGYSYEPEIYPNTRTSNALAARLRYHLSYRAALSGEYRFFTDTWGINAHNAELGYTQPIQDRWTFDLSYRYYTQSAADFYSDLFPLAQAQNYMARDKELSSFSSHSVGLGVSYKLLRDDWKLVDSATLNLSYNFLFFDYQDFRDLSQPGPVGEEPLYDFSANVLRLYLSIWY</sequence>
<protein>
    <recommendedName>
        <fullName evidence="6">DUF3570 domain-containing protein</fullName>
    </recommendedName>
</protein>
<feature type="signal peptide" evidence="1">
    <location>
        <begin position="1"/>
        <end position="21"/>
    </location>
</feature>
<dbReference type="EMBL" id="LDXT01000090">
    <property type="protein sequence ID" value="KRT54551.1"/>
    <property type="molecule type" value="Genomic_DNA"/>
</dbReference>
<organism evidence="2 5">
    <name type="scientific">endosymbiont of Ridgeia piscesae</name>
    <dbReference type="NCBI Taxonomy" id="54398"/>
    <lineage>
        <taxon>Bacteria</taxon>
        <taxon>Pseudomonadati</taxon>
        <taxon>Pseudomonadota</taxon>
        <taxon>Gammaproteobacteria</taxon>
        <taxon>sulfur-oxidizing symbionts</taxon>
    </lineage>
</organism>
<proteinExistence type="predicted"/>
<dbReference type="STRING" id="54398.Ga0074115_10780"/>
<dbReference type="AlphaFoldDB" id="A0A0T5YVD0"/>
<keyword evidence="5" id="KW-1185">Reference proteome</keyword>
<dbReference type="EMBL" id="LMXI01000266">
    <property type="protein sequence ID" value="KRT58853.1"/>
    <property type="molecule type" value="Genomic_DNA"/>
</dbReference>
<dbReference type="InterPro" id="IPR021953">
    <property type="entry name" value="DUF3570"/>
</dbReference>
<feature type="chain" id="PRO_5007432491" description="DUF3570 domain-containing protein" evidence="1">
    <location>
        <begin position="22"/>
        <end position="377"/>
    </location>
</feature>
<evidence type="ECO:0008006" key="6">
    <source>
        <dbReference type="Google" id="ProtNLM"/>
    </source>
</evidence>
<gene>
    <name evidence="2" type="ORF">Ga0074115_10780</name>
    <name evidence="3" type="ORF">Ga0076813_14286</name>
</gene>
<evidence type="ECO:0000313" key="5">
    <source>
        <dbReference type="Proteomes" id="UP000051634"/>
    </source>
</evidence>
<evidence type="ECO:0000256" key="1">
    <source>
        <dbReference type="SAM" id="SignalP"/>
    </source>
</evidence>